<dbReference type="AlphaFoldDB" id="A0A8J8MLN5"/>
<evidence type="ECO:0000313" key="3">
    <source>
        <dbReference type="Proteomes" id="UP000683246"/>
    </source>
</evidence>
<keyword evidence="1" id="KW-0472">Membrane</keyword>
<reference evidence="2" key="1">
    <citation type="submission" date="2020-07" db="EMBL/GenBank/DDBJ databases">
        <title>Vallitalea pronyensis genome.</title>
        <authorList>
            <person name="Postec A."/>
        </authorList>
    </citation>
    <scope>NUCLEOTIDE SEQUENCE</scope>
    <source>
        <strain evidence="2">FatNI3</strain>
    </source>
</reference>
<keyword evidence="3" id="KW-1185">Reference proteome</keyword>
<evidence type="ECO:0000313" key="2">
    <source>
        <dbReference type="EMBL" id="QUI24137.1"/>
    </source>
</evidence>
<organism evidence="2 3">
    <name type="scientific">Vallitalea pronyensis</name>
    <dbReference type="NCBI Taxonomy" id="1348613"/>
    <lineage>
        <taxon>Bacteria</taxon>
        <taxon>Bacillati</taxon>
        <taxon>Bacillota</taxon>
        <taxon>Clostridia</taxon>
        <taxon>Lachnospirales</taxon>
        <taxon>Vallitaleaceae</taxon>
        <taxon>Vallitalea</taxon>
    </lineage>
</organism>
<dbReference type="Proteomes" id="UP000683246">
    <property type="component" value="Chromosome"/>
</dbReference>
<feature type="transmembrane region" description="Helical" evidence="1">
    <location>
        <begin position="7"/>
        <end position="25"/>
    </location>
</feature>
<evidence type="ECO:0000256" key="1">
    <source>
        <dbReference type="SAM" id="Phobius"/>
    </source>
</evidence>
<dbReference type="EMBL" id="CP058649">
    <property type="protein sequence ID" value="QUI24137.1"/>
    <property type="molecule type" value="Genomic_DNA"/>
</dbReference>
<proteinExistence type="predicted"/>
<sequence>MKNISKSIIYGLISVTIVFLTVLLSKNLTGNSFSLINIKVAGGDVNER</sequence>
<dbReference type="KEGG" id="vpy:HZI73_18380"/>
<accession>A0A8J8MLN5</accession>
<keyword evidence="1" id="KW-0812">Transmembrane</keyword>
<gene>
    <name evidence="2" type="ORF">HZI73_18380</name>
</gene>
<keyword evidence="1" id="KW-1133">Transmembrane helix</keyword>
<name>A0A8J8MLN5_9FIRM</name>
<dbReference type="RefSeq" id="WP_212694829.1">
    <property type="nucleotide sequence ID" value="NZ_CP058649.1"/>
</dbReference>
<protein>
    <submittedName>
        <fullName evidence="2">Uncharacterized protein</fullName>
    </submittedName>
</protein>